<dbReference type="OrthoDB" id="4507225at2"/>
<gene>
    <name evidence="9" type="ORF">EV191_104144</name>
</gene>
<keyword evidence="3 6" id="KW-0238">DNA-binding</keyword>
<evidence type="ECO:0000259" key="7">
    <source>
        <dbReference type="PROSITE" id="PS50943"/>
    </source>
</evidence>
<evidence type="ECO:0000256" key="6">
    <source>
        <dbReference type="PROSITE-ProRule" id="PRU01091"/>
    </source>
</evidence>
<comment type="similarity">
    <text evidence="1">Belongs to the AfsR/DnrI/RedD regulatory family.</text>
</comment>
<dbReference type="SMART" id="SM00028">
    <property type="entry name" value="TPR"/>
    <property type="match status" value="6"/>
</dbReference>
<feature type="domain" description="HTH cro/C1-type" evidence="7">
    <location>
        <begin position="16"/>
        <end position="71"/>
    </location>
</feature>
<dbReference type="SUPFAM" id="SSF46894">
    <property type="entry name" value="C-terminal effector domain of the bipartite response regulators"/>
    <property type="match status" value="1"/>
</dbReference>
<evidence type="ECO:0000256" key="1">
    <source>
        <dbReference type="ARBA" id="ARBA00005820"/>
    </source>
</evidence>
<dbReference type="Pfam" id="PF03704">
    <property type="entry name" value="BTAD"/>
    <property type="match status" value="1"/>
</dbReference>
<dbReference type="SUPFAM" id="SSF52540">
    <property type="entry name" value="P-loop containing nucleoside triphosphate hydrolases"/>
    <property type="match status" value="1"/>
</dbReference>
<dbReference type="GO" id="GO:0000160">
    <property type="term" value="P:phosphorelay signal transduction system"/>
    <property type="evidence" value="ECO:0007669"/>
    <property type="project" value="InterPro"/>
</dbReference>
<dbReference type="SMART" id="SM01043">
    <property type="entry name" value="BTAD"/>
    <property type="match status" value="1"/>
</dbReference>
<dbReference type="InterPro" id="IPR036388">
    <property type="entry name" value="WH-like_DNA-bd_sf"/>
</dbReference>
<reference evidence="9 10" key="1">
    <citation type="submission" date="2019-03" db="EMBL/GenBank/DDBJ databases">
        <title>Genomic Encyclopedia of Type Strains, Phase IV (KMG-IV): sequencing the most valuable type-strain genomes for metagenomic binning, comparative biology and taxonomic classification.</title>
        <authorList>
            <person name="Goeker M."/>
        </authorList>
    </citation>
    <scope>NUCLEOTIDE SEQUENCE [LARGE SCALE GENOMIC DNA]</scope>
    <source>
        <strain evidence="9 10">DSM 45765</strain>
    </source>
</reference>
<dbReference type="InterPro" id="IPR016032">
    <property type="entry name" value="Sig_transdc_resp-reg_C-effctor"/>
</dbReference>
<dbReference type="SMART" id="SM00530">
    <property type="entry name" value="HTH_XRE"/>
    <property type="match status" value="1"/>
</dbReference>
<feature type="domain" description="OmpR/PhoB-type" evidence="8">
    <location>
        <begin position="80"/>
        <end position="184"/>
    </location>
</feature>
<dbReference type="PROSITE" id="PS51755">
    <property type="entry name" value="OMPR_PHOB"/>
    <property type="match status" value="1"/>
</dbReference>
<comment type="caution">
    <text evidence="9">The sequence shown here is derived from an EMBL/GenBank/DDBJ whole genome shotgun (WGS) entry which is preliminary data.</text>
</comment>
<organism evidence="9 10">
    <name type="scientific">Tamaricihabitans halophyticus</name>
    <dbReference type="NCBI Taxonomy" id="1262583"/>
    <lineage>
        <taxon>Bacteria</taxon>
        <taxon>Bacillati</taxon>
        <taxon>Actinomycetota</taxon>
        <taxon>Actinomycetes</taxon>
        <taxon>Pseudonocardiales</taxon>
        <taxon>Pseudonocardiaceae</taxon>
        <taxon>Tamaricihabitans</taxon>
    </lineage>
</organism>
<dbReference type="PROSITE" id="PS50005">
    <property type="entry name" value="TPR"/>
    <property type="match status" value="1"/>
</dbReference>
<evidence type="ECO:0000313" key="10">
    <source>
        <dbReference type="Proteomes" id="UP000294911"/>
    </source>
</evidence>
<dbReference type="GO" id="GO:0006355">
    <property type="term" value="P:regulation of DNA-templated transcription"/>
    <property type="evidence" value="ECO:0007669"/>
    <property type="project" value="InterPro"/>
</dbReference>
<dbReference type="InterPro" id="IPR010982">
    <property type="entry name" value="Lambda_DNA-bd_dom_sf"/>
</dbReference>
<dbReference type="Gene3D" id="1.10.260.40">
    <property type="entry name" value="lambda repressor-like DNA-binding domains"/>
    <property type="match status" value="1"/>
</dbReference>
<dbReference type="InterPro" id="IPR011990">
    <property type="entry name" value="TPR-like_helical_dom_sf"/>
</dbReference>
<proteinExistence type="inferred from homology"/>
<dbReference type="Gene3D" id="3.40.50.300">
    <property type="entry name" value="P-loop containing nucleotide triphosphate hydrolases"/>
    <property type="match status" value="1"/>
</dbReference>
<accession>A0A4R2QV20</accession>
<keyword evidence="4" id="KW-0804">Transcription</keyword>
<dbReference type="GO" id="GO:0003677">
    <property type="term" value="F:DNA binding"/>
    <property type="evidence" value="ECO:0007669"/>
    <property type="project" value="UniProtKB-UniRule"/>
</dbReference>
<evidence type="ECO:0000259" key="8">
    <source>
        <dbReference type="PROSITE" id="PS51755"/>
    </source>
</evidence>
<evidence type="ECO:0000256" key="3">
    <source>
        <dbReference type="ARBA" id="ARBA00023125"/>
    </source>
</evidence>
<dbReference type="InterPro" id="IPR001387">
    <property type="entry name" value="Cro/C1-type_HTH"/>
</dbReference>
<evidence type="ECO:0000256" key="2">
    <source>
        <dbReference type="ARBA" id="ARBA00023015"/>
    </source>
</evidence>
<dbReference type="InterPro" id="IPR005158">
    <property type="entry name" value="BTAD"/>
</dbReference>
<dbReference type="Pfam" id="PF13424">
    <property type="entry name" value="TPR_12"/>
    <property type="match status" value="2"/>
</dbReference>
<dbReference type="GO" id="GO:0043531">
    <property type="term" value="F:ADP binding"/>
    <property type="evidence" value="ECO:0007669"/>
    <property type="project" value="InterPro"/>
</dbReference>
<dbReference type="PANTHER" id="PTHR35807">
    <property type="entry name" value="TRANSCRIPTIONAL REGULATOR REDD-RELATED"/>
    <property type="match status" value="1"/>
</dbReference>
<sequence>MSVTAAGSRRSLEDVVRGYRRRAGLTQRQVAERAGMSVASLRDLEQGRVATPRVGTLRKLADALELTAAETEELVQLSQSGKTETADLWVRILGPLAVRAGGVDVDPGPVRQRVLLGLLALTPNKTVGREGLIEAGWGEQPPANVVDLLQTSMSRLRRRLQAPQGEAEPARIITATRGGYQLTVADDQLDLLAFRARLELARKCRDAGDIPGACAAYRDAVELWRGDALADLPSLYVHPSVVALTGEWQTMVVEYAETAARLDRHEQVVPLLRRLTEADPLHESAHARLMVALAGSGQQAAALTVYGELRRRIADELGAEPGREVAEAHQRVLRQEVHHPEIAEPVTVRAHRQLPRDIADFTGRDIELTALRNKLTQSESDHAAAMIIAIEGMAGVGKTRLAVRLAYQLFGEGRFTDEHLYVDLRGHADQPPAEPATVLASFLHLLGVPGDQIPRGLDERAALYRARLREQGVLVLLDNAASAEQVLPLLPDSPRNAVLVTSRRSLALDGAHSLPLDVFSPVDARLLLTQIVGEERVAADAEAAQRVVELCGRLPLAVALIARRIQGRPAWSFADMTRRLLDASDRIDELTAGSRHVRAAFDLSYQALGLSARQMFRLLGLHPGDDFTSASAAAMVGCPEEAARRLLDCLVDEHLAIVVTGERYQLHDLVRAYARDVAERDEEDGGQAAVDRVLNWHLHAAYRAKSVLSPAVGTTFSVSDESPLDLPEFDDEDAAFSWFDAEHASVTGAVALGVEYGLESISWQLTALLRTYFERTSEWDRWVSVAQLGLAAARRVGDRAGEALLLSDLGLAYGQLDELEQSARSAKESLEIRQAIGDRAGEGWSQNNLGIAIARCGDVAAARGHFQAAIELARKLTDTRFEAAVLSNLGQCHVGLGEFNEAVTCLRGAVELRRNVNDIVGIAISLHCLGAALLGLDRYEEAIPLLQESCELCRQQRYRAYEAEALETLGKALREVNREAEAQECWERGLKILAEIRQERAAGTVS</sequence>
<evidence type="ECO:0000313" key="9">
    <source>
        <dbReference type="EMBL" id="TCP53577.1"/>
    </source>
</evidence>
<keyword evidence="2" id="KW-0805">Transcription regulation</keyword>
<dbReference type="EMBL" id="SLXQ01000004">
    <property type="protein sequence ID" value="TCP53577.1"/>
    <property type="molecule type" value="Genomic_DNA"/>
</dbReference>
<dbReference type="SUPFAM" id="SSF47413">
    <property type="entry name" value="lambda repressor-like DNA-binding domains"/>
    <property type="match status" value="1"/>
</dbReference>
<dbReference type="PROSITE" id="PS50943">
    <property type="entry name" value="HTH_CROC1"/>
    <property type="match status" value="1"/>
</dbReference>
<dbReference type="RefSeq" id="WP_132877294.1">
    <property type="nucleotide sequence ID" value="NZ_SLXQ01000004.1"/>
</dbReference>
<dbReference type="Gene3D" id="1.25.40.10">
    <property type="entry name" value="Tetratricopeptide repeat domain"/>
    <property type="match status" value="2"/>
</dbReference>
<name>A0A4R2QV20_9PSEU</name>
<dbReference type="Gene3D" id="1.10.10.10">
    <property type="entry name" value="Winged helix-like DNA-binding domain superfamily/Winged helix DNA-binding domain"/>
    <property type="match status" value="2"/>
</dbReference>
<dbReference type="Pfam" id="PF00486">
    <property type="entry name" value="Trans_reg_C"/>
    <property type="match status" value="1"/>
</dbReference>
<protein>
    <submittedName>
        <fullName evidence="9">DNA-binding SARP family transcriptional activator</fullName>
    </submittedName>
</protein>
<dbReference type="InterPro" id="IPR051677">
    <property type="entry name" value="AfsR-DnrI-RedD_regulator"/>
</dbReference>
<evidence type="ECO:0000256" key="4">
    <source>
        <dbReference type="ARBA" id="ARBA00023163"/>
    </source>
</evidence>
<dbReference type="CDD" id="cd00093">
    <property type="entry name" value="HTH_XRE"/>
    <property type="match status" value="1"/>
</dbReference>
<dbReference type="Proteomes" id="UP000294911">
    <property type="component" value="Unassembled WGS sequence"/>
</dbReference>
<dbReference type="Pfam" id="PF13560">
    <property type="entry name" value="HTH_31"/>
    <property type="match status" value="1"/>
</dbReference>
<dbReference type="PANTHER" id="PTHR35807:SF1">
    <property type="entry name" value="TRANSCRIPTIONAL REGULATOR REDD"/>
    <property type="match status" value="1"/>
</dbReference>
<keyword evidence="10" id="KW-1185">Reference proteome</keyword>
<dbReference type="SMART" id="SM00862">
    <property type="entry name" value="Trans_reg_C"/>
    <property type="match status" value="1"/>
</dbReference>
<dbReference type="InterPro" id="IPR001867">
    <property type="entry name" value="OmpR/PhoB-type_DNA-bd"/>
</dbReference>
<dbReference type="AlphaFoldDB" id="A0A4R2QV20"/>
<keyword evidence="5" id="KW-0802">TPR repeat</keyword>
<dbReference type="InterPro" id="IPR019734">
    <property type="entry name" value="TPR_rpt"/>
</dbReference>
<dbReference type="SUPFAM" id="SSF48452">
    <property type="entry name" value="TPR-like"/>
    <property type="match status" value="3"/>
</dbReference>
<feature type="repeat" description="TPR" evidence="5">
    <location>
        <begin position="883"/>
        <end position="916"/>
    </location>
</feature>
<dbReference type="CDD" id="cd15831">
    <property type="entry name" value="BTAD"/>
    <property type="match status" value="1"/>
</dbReference>
<dbReference type="InterPro" id="IPR027417">
    <property type="entry name" value="P-loop_NTPase"/>
</dbReference>
<dbReference type="PRINTS" id="PR00364">
    <property type="entry name" value="DISEASERSIST"/>
</dbReference>
<feature type="DNA-binding region" description="OmpR/PhoB-type" evidence="6">
    <location>
        <begin position="80"/>
        <end position="184"/>
    </location>
</feature>
<evidence type="ECO:0000256" key="5">
    <source>
        <dbReference type="PROSITE-ProRule" id="PRU00339"/>
    </source>
</evidence>